<dbReference type="EMBL" id="JAGFBR010000017">
    <property type="protein sequence ID" value="KAH0451543.1"/>
    <property type="molecule type" value="Genomic_DNA"/>
</dbReference>
<reference evidence="1 2" key="1">
    <citation type="journal article" date="2021" name="Hortic Res">
        <title>Chromosome-scale assembly of the Dendrobium chrysotoxum genome enhances the understanding of orchid evolution.</title>
        <authorList>
            <person name="Zhang Y."/>
            <person name="Zhang G.Q."/>
            <person name="Zhang D."/>
            <person name="Liu X.D."/>
            <person name="Xu X.Y."/>
            <person name="Sun W.H."/>
            <person name="Yu X."/>
            <person name="Zhu X."/>
            <person name="Wang Z.W."/>
            <person name="Zhao X."/>
            <person name="Zhong W.Y."/>
            <person name="Chen H."/>
            <person name="Yin W.L."/>
            <person name="Huang T."/>
            <person name="Niu S.C."/>
            <person name="Liu Z.J."/>
        </authorList>
    </citation>
    <scope>NUCLEOTIDE SEQUENCE [LARGE SCALE GENOMIC DNA]</scope>
    <source>
        <strain evidence="1">Lindl</strain>
    </source>
</reference>
<protein>
    <submittedName>
        <fullName evidence="1">Uncharacterized protein</fullName>
    </submittedName>
</protein>
<name>A0AAV7G725_DENCH</name>
<dbReference type="AlphaFoldDB" id="A0AAV7G725"/>
<evidence type="ECO:0000313" key="1">
    <source>
        <dbReference type="EMBL" id="KAH0451543.1"/>
    </source>
</evidence>
<organism evidence="1 2">
    <name type="scientific">Dendrobium chrysotoxum</name>
    <name type="common">Orchid</name>
    <dbReference type="NCBI Taxonomy" id="161865"/>
    <lineage>
        <taxon>Eukaryota</taxon>
        <taxon>Viridiplantae</taxon>
        <taxon>Streptophyta</taxon>
        <taxon>Embryophyta</taxon>
        <taxon>Tracheophyta</taxon>
        <taxon>Spermatophyta</taxon>
        <taxon>Magnoliopsida</taxon>
        <taxon>Liliopsida</taxon>
        <taxon>Asparagales</taxon>
        <taxon>Orchidaceae</taxon>
        <taxon>Epidendroideae</taxon>
        <taxon>Malaxideae</taxon>
        <taxon>Dendrobiinae</taxon>
        <taxon>Dendrobium</taxon>
    </lineage>
</organism>
<keyword evidence="2" id="KW-1185">Reference proteome</keyword>
<dbReference type="Proteomes" id="UP000775213">
    <property type="component" value="Unassembled WGS sequence"/>
</dbReference>
<evidence type="ECO:0000313" key="2">
    <source>
        <dbReference type="Proteomes" id="UP000775213"/>
    </source>
</evidence>
<sequence>MKILCSIIFLRKTSRLPLVEDVSIGELDRYGELNLEGMHDPWQPRRCRGSSADSMGGVAFCRRRGWSEFRKKVGPREHCGTRLPPSWI</sequence>
<accession>A0AAV7G725</accession>
<proteinExistence type="predicted"/>
<comment type="caution">
    <text evidence="1">The sequence shown here is derived from an EMBL/GenBank/DDBJ whole genome shotgun (WGS) entry which is preliminary data.</text>
</comment>
<gene>
    <name evidence="1" type="ORF">IEQ34_018842</name>
</gene>